<dbReference type="Gene3D" id="3.80.10.10">
    <property type="entry name" value="Ribonuclease Inhibitor"/>
    <property type="match status" value="1"/>
</dbReference>
<dbReference type="SUPFAM" id="SSF69360">
    <property type="entry name" value="Cell wall binding repeat"/>
    <property type="match status" value="1"/>
</dbReference>
<evidence type="ECO:0000313" key="3">
    <source>
        <dbReference type="EMBL" id="MEQ2637535.1"/>
    </source>
</evidence>
<dbReference type="InterPro" id="IPR005046">
    <property type="entry name" value="DUF285"/>
</dbReference>
<evidence type="ECO:0000313" key="4">
    <source>
        <dbReference type="Proteomes" id="UP001478817"/>
    </source>
</evidence>
<evidence type="ECO:0000256" key="1">
    <source>
        <dbReference type="ARBA" id="ARBA00022737"/>
    </source>
</evidence>
<evidence type="ECO:0000256" key="2">
    <source>
        <dbReference type="PROSITE-ProRule" id="PRU00591"/>
    </source>
</evidence>
<dbReference type="RefSeq" id="WP_349182073.1">
    <property type="nucleotide sequence ID" value="NZ_JBBNGS010000006.1"/>
</dbReference>
<dbReference type="InterPro" id="IPR018337">
    <property type="entry name" value="Cell_wall/Cho-bd_repeat"/>
</dbReference>
<proteinExistence type="predicted"/>
<organism evidence="3 4">
    <name type="scientific">Paratractidigestivibacter faecalis</name>
    <dbReference type="NCBI Taxonomy" id="2292441"/>
    <lineage>
        <taxon>Bacteria</taxon>
        <taxon>Bacillati</taxon>
        <taxon>Actinomycetota</taxon>
        <taxon>Coriobacteriia</taxon>
        <taxon>Coriobacteriales</taxon>
        <taxon>Atopobiaceae</taxon>
        <taxon>Paratractidigestivibacter</taxon>
    </lineage>
</organism>
<dbReference type="Pfam" id="PF19085">
    <property type="entry name" value="Choline_bind_2"/>
    <property type="match status" value="1"/>
</dbReference>
<feature type="repeat" description="Cell wall-binding" evidence="2">
    <location>
        <begin position="563"/>
        <end position="582"/>
    </location>
</feature>
<dbReference type="NCBIfam" id="TIGR02167">
    <property type="entry name" value="Liste_lipo_26"/>
    <property type="match status" value="4"/>
</dbReference>
<dbReference type="Pfam" id="PF01473">
    <property type="entry name" value="Choline_bind_1"/>
    <property type="match status" value="1"/>
</dbReference>
<dbReference type="InterPro" id="IPR032675">
    <property type="entry name" value="LRR_dom_sf"/>
</dbReference>
<comment type="caution">
    <text evidence="3">The sequence shown here is derived from an EMBL/GenBank/DDBJ whole genome shotgun (WGS) entry which is preliminary data.</text>
</comment>
<gene>
    <name evidence="3" type="ORF">AAAT05_04170</name>
</gene>
<dbReference type="Gene3D" id="2.10.270.20">
    <property type="match status" value="1"/>
</dbReference>
<dbReference type="Pfam" id="PF03382">
    <property type="entry name" value="DUF285"/>
    <property type="match status" value="1"/>
</dbReference>
<accession>A0ABV1IGX5</accession>
<keyword evidence="4" id="KW-1185">Reference proteome</keyword>
<keyword evidence="1" id="KW-0677">Repeat</keyword>
<dbReference type="PROSITE" id="PS51170">
    <property type="entry name" value="CW"/>
    <property type="match status" value="5"/>
</dbReference>
<dbReference type="InterPro" id="IPR011889">
    <property type="entry name" value="Liste_lipo_26"/>
</dbReference>
<dbReference type="Proteomes" id="UP001478817">
    <property type="component" value="Unassembled WGS sequence"/>
</dbReference>
<sequence length="700" mass="75259">MRRAQLMGLALAGVLALGAGTPEVAVATQGFTGGGMAATVQANEDWQQSGTCLWRITDGLLEVKPASGNSGILDGFDWKDRASEIASVHILPGVTAVASCYGMFEGCSSLKTADLTGLDTSSARTMGSMFKGCSSLVSVVFGGIDTSSVQSMSSMFNGCEALTSLDLSGFNTTEVSSMDRMFYSCEALESLDLSGFKTGLVETMNGMFGHCKSLSSLDITGLDLRDATDLEFMFIGCSSLKSIDLSGVRGSGTTNYKNMFFGSSVEQVTADADTSGPDFPQLAYDTVGWIDTEGNTYDAGAYIPSRTATYRLMLNLSNDMFESIDLSSTDYTGQPITKEVKARPSIGADEYEVSYENNLNAGTATILITGKGRLVGTLTYQFKINKVSIDDAKAWLGFSHMQYDGTSHNVIPSVTISGRVLDYGADFTTGYWNTTDAGTATVVITGTGNYYGTTRVTFQIDPAPLNQSATVTIADQPYTGTGVTPGFEVRDWNGNVLTAGIDYQYSFSDNINPGTATLTLTGLRNYSGTLVAHFQIVRQEAAGSWQTTSGRWWWRNADGSYPRSCWKQIGGAWYLFDSSGYMLTGWQKVNGIWYYLHVSGAMATGWTKVGGSWYWFNGSGAMQTGWLQLDGAWYYLSSSGAMVTGWQQVGGTWYYFYGSGAMAQSCWVGNYYLTSSGAMATNQRVGGWWVGADGRWVAGA</sequence>
<dbReference type="Pfam" id="PF19127">
    <property type="entry name" value="Choline_bind_3"/>
    <property type="match status" value="1"/>
</dbReference>
<dbReference type="EMBL" id="JBBNGS010000006">
    <property type="protein sequence ID" value="MEQ2637535.1"/>
    <property type="molecule type" value="Genomic_DNA"/>
</dbReference>
<feature type="repeat" description="Cell wall-binding" evidence="2">
    <location>
        <begin position="623"/>
        <end position="642"/>
    </location>
</feature>
<dbReference type="SUPFAM" id="SSF52047">
    <property type="entry name" value="RNI-like"/>
    <property type="match status" value="1"/>
</dbReference>
<feature type="repeat" description="Cell wall-binding" evidence="2">
    <location>
        <begin position="643"/>
        <end position="662"/>
    </location>
</feature>
<dbReference type="Gene3D" id="2.10.270.10">
    <property type="entry name" value="Cholin Binding"/>
    <property type="match status" value="1"/>
</dbReference>
<reference evidence="3 4" key="1">
    <citation type="submission" date="2024-04" db="EMBL/GenBank/DDBJ databases">
        <title>Human intestinal bacterial collection.</title>
        <authorList>
            <person name="Pauvert C."/>
            <person name="Hitch T.C.A."/>
            <person name="Clavel T."/>
        </authorList>
    </citation>
    <scope>NUCLEOTIDE SEQUENCE [LARGE SCALE GENOMIC DNA]</scope>
    <source>
        <strain evidence="3 4">CLA-AA-H197</strain>
    </source>
</reference>
<feature type="repeat" description="Cell wall-binding" evidence="2">
    <location>
        <begin position="603"/>
        <end position="622"/>
    </location>
</feature>
<name>A0ABV1IGX5_9ACTN</name>
<feature type="repeat" description="Cell wall-binding" evidence="2">
    <location>
        <begin position="583"/>
        <end position="602"/>
    </location>
</feature>
<protein>
    <submittedName>
        <fullName evidence="3">BspA family leucine-rich repeat surface protein</fullName>
    </submittedName>
</protein>